<dbReference type="InterPro" id="IPR013784">
    <property type="entry name" value="Carb-bd-like_fold"/>
</dbReference>
<evidence type="ECO:0000313" key="2">
    <source>
        <dbReference type="Proteomes" id="UP000321513"/>
    </source>
</evidence>
<dbReference type="AlphaFoldDB" id="A0A512BEE9"/>
<gene>
    <name evidence="1" type="ORF">SAE01_28390</name>
</gene>
<name>A0A512BEE9_9BACT</name>
<evidence type="ECO:0000313" key="1">
    <source>
        <dbReference type="EMBL" id="GEO10343.1"/>
    </source>
</evidence>
<evidence type="ECO:0008006" key="3">
    <source>
        <dbReference type="Google" id="ProtNLM"/>
    </source>
</evidence>
<dbReference type="SUPFAM" id="SSF49452">
    <property type="entry name" value="Starch-binding domain-like"/>
    <property type="match status" value="1"/>
</dbReference>
<dbReference type="Pfam" id="PF13620">
    <property type="entry name" value="CarboxypepD_reg"/>
    <property type="match status" value="1"/>
</dbReference>
<accession>A0A512BEE9</accession>
<sequence>MAIISGIVKDARSKTPLNEAVVTLSSSAFQGQKFALTDSTGMYSVRNLPAGNYKIAFEMEGYEKFTQENIALQPGMSLGVSFEMVKARKSKDKKIKQENENVITIKKDEN</sequence>
<proteinExistence type="predicted"/>
<dbReference type="GO" id="GO:0030246">
    <property type="term" value="F:carbohydrate binding"/>
    <property type="evidence" value="ECO:0007669"/>
    <property type="project" value="InterPro"/>
</dbReference>
<dbReference type="Gene3D" id="2.60.40.1120">
    <property type="entry name" value="Carboxypeptidase-like, regulatory domain"/>
    <property type="match status" value="1"/>
</dbReference>
<dbReference type="Proteomes" id="UP000321513">
    <property type="component" value="Unassembled WGS sequence"/>
</dbReference>
<organism evidence="1 2">
    <name type="scientific">Segetibacter aerophilus</name>
    <dbReference type="NCBI Taxonomy" id="670293"/>
    <lineage>
        <taxon>Bacteria</taxon>
        <taxon>Pseudomonadati</taxon>
        <taxon>Bacteroidota</taxon>
        <taxon>Chitinophagia</taxon>
        <taxon>Chitinophagales</taxon>
        <taxon>Chitinophagaceae</taxon>
        <taxon>Segetibacter</taxon>
    </lineage>
</organism>
<dbReference type="EMBL" id="BJYT01000010">
    <property type="protein sequence ID" value="GEO10343.1"/>
    <property type="molecule type" value="Genomic_DNA"/>
</dbReference>
<protein>
    <recommendedName>
        <fullName evidence="3">TonB-dependent receptor</fullName>
    </recommendedName>
</protein>
<keyword evidence="2" id="KW-1185">Reference proteome</keyword>
<reference evidence="1 2" key="1">
    <citation type="submission" date="2019-07" db="EMBL/GenBank/DDBJ databases">
        <title>Whole genome shotgun sequence of Segetibacter aerophilus NBRC 106135.</title>
        <authorList>
            <person name="Hosoyama A."/>
            <person name="Uohara A."/>
            <person name="Ohji S."/>
            <person name="Ichikawa N."/>
        </authorList>
    </citation>
    <scope>NUCLEOTIDE SEQUENCE [LARGE SCALE GENOMIC DNA]</scope>
    <source>
        <strain evidence="1 2">NBRC 106135</strain>
    </source>
</reference>
<comment type="caution">
    <text evidence="1">The sequence shown here is derived from an EMBL/GenBank/DDBJ whole genome shotgun (WGS) entry which is preliminary data.</text>
</comment>